<gene>
    <name evidence="2" type="ORF">HA050_19060</name>
</gene>
<keyword evidence="1" id="KW-0472">Membrane</keyword>
<dbReference type="EMBL" id="JAAOLX010000012">
    <property type="protein sequence ID" value="NHQ88208.1"/>
    <property type="molecule type" value="Genomic_DNA"/>
</dbReference>
<name>A0ABX0KU43_9NEIS</name>
<sequence length="177" mass="20061">MSGIIVFSILFVWIYISVRLSLFITHWLPDVWWRGVISTVLFFVLLPMPLMDEIIARKQFEKLCKENESTYFDKEAVGKTVYLDSKPEIKVQGTAVPIALHPWRFIDASTKELLVSYNTLRADGGILLRVLGVPPSDGPVTFKSTCRPKEHASSIEAFKELGINLIDPPIKQIGEQK</sequence>
<feature type="transmembrane region" description="Helical" evidence="1">
    <location>
        <begin position="31"/>
        <end position="50"/>
    </location>
</feature>
<evidence type="ECO:0000313" key="3">
    <source>
        <dbReference type="Proteomes" id="UP000712570"/>
    </source>
</evidence>
<comment type="caution">
    <text evidence="2">The sequence shown here is derived from an EMBL/GenBank/DDBJ whole genome shotgun (WGS) entry which is preliminary data.</text>
</comment>
<dbReference type="Proteomes" id="UP000712570">
    <property type="component" value="Unassembled WGS sequence"/>
</dbReference>
<keyword evidence="1" id="KW-0812">Transmembrane</keyword>
<proteinExistence type="predicted"/>
<dbReference type="RefSeq" id="WP_166829768.1">
    <property type="nucleotide sequence ID" value="NZ_JAAOLX010000012.1"/>
</dbReference>
<keyword evidence="3" id="KW-1185">Reference proteome</keyword>
<feature type="transmembrane region" description="Helical" evidence="1">
    <location>
        <begin position="5"/>
        <end position="25"/>
    </location>
</feature>
<organism evidence="2 3">
    <name type="scientific">Iodobacter violaceini</name>
    <dbReference type="NCBI Taxonomy" id="3044271"/>
    <lineage>
        <taxon>Bacteria</taxon>
        <taxon>Pseudomonadati</taxon>
        <taxon>Pseudomonadota</taxon>
        <taxon>Betaproteobacteria</taxon>
        <taxon>Neisseriales</taxon>
        <taxon>Chitinibacteraceae</taxon>
        <taxon>Iodobacter</taxon>
    </lineage>
</organism>
<accession>A0ABX0KU43</accession>
<evidence type="ECO:0000256" key="1">
    <source>
        <dbReference type="SAM" id="Phobius"/>
    </source>
</evidence>
<evidence type="ECO:0000313" key="2">
    <source>
        <dbReference type="EMBL" id="NHQ88208.1"/>
    </source>
</evidence>
<reference evidence="2 3" key="1">
    <citation type="submission" date="2020-03" db="EMBL/GenBank/DDBJ databases">
        <title>Draft genome sequence of environmentally isolated violet-colored cultures.</title>
        <authorList>
            <person name="Wilson H.S."/>
        </authorList>
    </citation>
    <scope>NUCLEOTIDE SEQUENCE [LARGE SCALE GENOMIC DNA]</scope>
    <source>
        <strain evidence="2 3">HSC-16F04</strain>
    </source>
</reference>
<protein>
    <submittedName>
        <fullName evidence="2">Uncharacterized protein</fullName>
    </submittedName>
</protein>
<keyword evidence="1" id="KW-1133">Transmembrane helix</keyword>